<dbReference type="Proteomes" id="UP000077315">
    <property type="component" value="Unassembled WGS sequence"/>
</dbReference>
<accession>A0A167N821</accession>
<keyword evidence="2" id="KW-1185">Reference proteome</keyword>
<evidence type="ECO:0000313" key="1">
    <source>
        <dbReference type="EMBL" id="OAD75280.1"/>
    </source>
</evidence>
<dbReference type="RefSeq" id="XP_018293320.1">
    <property type="nucleotide sequence ID" value="XM_018435431.1"/>
</dbReference>
<organism evidence="1 2">
    <name type="scientific">Phycomyces blakesleeanus (strain ATCC 8743b / DSM 1359 / FGSC 10004 / NBRC 33097 / NRRL 1555)</name>
    <dbReference type="NCBI Taxonomy" id="763407"/>
    <lineage>
        <taxon>Eukaryota</taxon>
        <taxon>Fungi</taxon>
        <taxon>Fungi incertae sedis</taxon>
        <taxon>Mucoromycota</taxon>
        <taxon>Mucoromycotina</taxon>
        <taxon>Mucoromycetes</taxon>
        <taxon>Mucorales</taxon>
        <taxon>Phycomycetaceae</taxon>
        <taxon>Phycomyces</taxon>
    </lineage>
</organism>
<name>A0A167N821_PHYB8</name>
<gene>
    <name evidence="1" type="ORF">PHYBLDRAFT_166539</name>
</gene>
<protein>
    <submittedName>
        <fullName evidence="1">Uncharacterized protein</fullName>
    </submittedName>
</protein>
<evidence type="ECO:0000313" key="2">
    <source>
        <dbReference type="Proteomes" id="UP000077315"/>
    </source>
</evidence>
<sequence>MSLKEKREKKDFALKFGLTLTKCRTIEGIVSPIGTPTPKVAVVAAPKVQVAVTPMDHVLALLPANNVPMQSLPANAKGVSDAINHFQNGLDLPNTTNGFLKNSVLDALYYTKAFFFFHG</sequence>
<proteinExistence type="predicted"/>
<reference evidence="2" key="1">
    <citation type="submission" date="2015-06" db="EMBL/GenBank/DDBJ databases">
        <title>Expansion of signal transduction pathways in fungi by whole-genome duplication.</title>
        <authorList>
            <consortium name="DOE Joint Genome Institute"/>
            <person name="Corrochano L.M."/>
            <person name="Kuo A."/>
            <person name="Marcet-Houben M."/>
            <person name="Polaino S."/>
            <person name="Salamov A."/>
            <person name="Villalobos J.M."/>
            <person name="Alvarez M.I."/>
            <person name="Avalos J."/>
            <person name="Benito E.P."/>
            <person name="Benoit I."/>
            <person name="Burger G."/>
            <person name="Camino L.P."/>
            <person name="Canovas D."/>
            <person name="Cerda-Olmedo E."/>
            <person name="Cheng J.-F."/>
            <person name="Dominguez A."/>
            <person name="Elias M."/>
            <person name="Eslava A.P."/>
            <person name="Glaser F."/>
            <person name="Grimwood J."/>
            <person name="Gutierrez G."/>
            <person name="Heitman J."/>
            <person name="Henrissat B."/>
            <person name="Iturriaga E.A."/>
            <person name="Lang B.F."/>
            <person name="Lavin J.L."/>
            <person name="Lee S."/>
            <person name="Li W."/>
            <person name="Lindquist E."/>
            <person name="Lopez-Garcia S."/>
            <person name="Luque E.M."/>
            <person name="Marcos A.T."/>
            <person name="Martin J."/>
            <person name="McCluskey K."/>
            <person name="Medina H.R."/>
            <person name="Miralles-Duran A."/>
            <person name="Miyazaki A."/>
            <person name="Munoz-Torres E."/>
            <person name="Oguiza J.A."/>
            <person name="Ohm R."/>
            <person name="Olmedo M."/>
            <person name="Orejas M."/>
            <person name="Ortiz-Castellanos L."/>
            <person name="Pisabarro A.G."/>
            <person name="Rodriguez-Romero J."/>
            <person name="Ruiz-Herrera J."/>
            <person name="Ruiz-Vazquez R."/>
            <person name="Sanz C."/>
            <person name="Schackwitz W."/>
            <person name="Schmutz J."/>
            <person name="Shahriari M."/>
            <person name="Shelest E."/>
            <person name="Silva-Franco F."/>
            <person name="Soanes D."/>
            <person name="Syed K."/>
            <person name="Tagua V.G."/>
            <person name="Talbot N.J."/>
            <person name="Thon M."/>
            <person name="De vries R.P."/>
            <person name="Wiebenga A."/>
            <person name="Yadav J.S."/>
            <person name="Braun E.L."/>
            <person name="Baker S."/>
            <person name="Garre V."/>
            <person name="Horwitz B."/>
            <person name="Torres-Martinez S."/>
            <person name="Idnurm A."/>
            <person name="Herrera-Estrella A."/>
            <person name="Gabaldon T."/>
            <person name="Grigoriev I.V."/>
        </authorList>
    </citation>
    <scope>NUCLEOTIDE SEQUENCE [LARGE SCALE GENOMIC DNA]</scope>
    <source>
        <strain evidence="2">NRRL 1555(-)</strain>
    </source>
</reference>
<dbReference type="VEuPathDB" id="FungiDB:PHYBLDRAFT_166539"/>
<dbReference type="GeneID" id="28996337"/>
<dbReference type="InParanoid" id="A0A167N821"/>
<dbReference type="EMBL" id="KV440977">
    <property type="protein sequence ID" value="OAD75280.1"/>
    <property type="molecule type" value="Genomic_DNA"/>
</dbReference>
<dbReference type="AlphaFoldDB" id="A0A167N821"/>